<name>A0A6C0I3Q7_9ZZZZ</name>
<sequence length="136" mass="16134">MYLLCLFVIVMILLFIFINDWIVTREGITVNGASSGYYYYNGHRNTVRRGQQYYYNDDGNGNISRSRQHYYNDHGNISRSRQHYYTDHGNVRSKQHYYTDNGYYPGGAMAISPLWITPNYSVFYDDPYYGHVNIIY</sequence>
<organism evidence="1">
    <name type="scientific">viral metagenome</name>
    <dbReference type="NCBI Taxonomy" id="1070528"/>
    <lineage>
        <taxon>unclassified sequences</taxon>
        <taxon>metagenomes</taxon>
        <taxon>organismal metagenomes</taxon>
    </lineage>
</organism>
<evidence type="ECO:0000313" key="1">
    <source>
        <dbReference type="EMBL" id="QHT87412.1"/>
    </source>
</evidence>
<reference evidence="1" key="1">
    <citation type="journal article" date="2020" name="Nature">
        <title>Giant virus diversity and host interactions through global metagenomics.</title>
        <authorList>
            <person name="Schulz F."/>
            <person name="Roux S."/>
            <person name="Paez-Espino D."/>
            <person name="Jungbluth S."/>
            <person name="Walsh D.A."/>
            <person name="Denef V.J."/>
            <person name="McMahon K.D."/>
            <person name="Konstantinidis K.T."/>
            <person name="Eloe-Fadrosh E.A."/>
            <person name="Kyrpides N.C."/>
            <person name="Woyke T."/>
        </authorList>
    </citation>
    <scope>NUCLEOTIDE SEQUENCE</scope>
    <source>
        <strain evidence="1">GVMAG-M-3300023184-190</strain>
    </source>
</reference>
<protein>
    <submittedName>
        <fullName evidence="1">Uncharacterized protein</fullName>
    </submittedName>
</protein>
<accession>A0A6C0I3Q7</accession>
<dbReference type="EMBL" id="MN740088">
    <property type="protein sequence ID" value="QHT87412.1"/>
    <property type="molecule type" value="Genomic_DNA"/>
</dbReference>
<dbReference type="AlphaFoldDB" id="A0A6C0I3Q7"/>
<proteinExistence type="predicted"/>